<reference evidence="3" key="1">
    <citation type="journal article" date="2019" name="Plant Biotechnol. J.">
        <title>Genome sequencing of the Australian wild diploid species Gossypium australe highlights disease resistance and delayed gland morphogenesis.</title>
        <authorList>
            <person name="Cai Y."/>
            <person name="Cai X."/>
            <person name="Wang Q."/>
            <person name="Wang P."/>
            <person name="Zhang Y."/>
            <person name="Cai C."/>
            <person name="Xu Y."/>
            <person name="Wang K."/>
            <person name="Zhou Z."/>
            <person name="Wang C."/>
            <person name="Geng S."/>
            <person name="Li B."/>
            <person name="Dong Q."/>
            <person name="Hou Y."/>
            <person name="Wang H."/>
            <person name="Ai P."/>
            <person name="Liu Z."/>
            <person name="Yi F."/>
            <person name="Sun M."/>
            <person name="An G."/>
            <person name="Cheng J."/>
            <person name="Zhang Y."/>
            <person name="Shi Q."/>
            <person name="Xie Y."/>
            <person name="Shi X."/>
            <person name="Chang Y."/>
            <person name="Huang F."/>
            <person name="Chen Y."/>
            <person name="Hong S."/>
            <person name="Mi L."/>
            <person name="Sun Q."/>
            <person name="Zhang L."/>
            <person name="Zhou B."/>
            <person name="Peng R."/>
            <person name="Zhang X."/>
            <person name="Liu F."/>
        </authorList>
    </citation>
    <scope>NUCLEOTIDE SEQUENCE [LARGE SCALE GENOMIC DNA]</scope>
    <source>
        <strain evidence="3">cv. PA1801</strain>
    </source>
</reference>
<organism evidence="2 3">
    <name type="scientific">Gossypium australe</name>
    <dbReference type="NCBI Taxonomy" id="47621"/>
    <lineage>
        <taxon>Eukaryota</taxon>
        <taxon>Viridiplantae</taxon>
        <taxon>Streptophyta</taxon>
        <taxon>Embryophyta</taxon>
        <taxon>Tracheophyta</taxon>
        <taxon>Spermatophyta</taxon>
        <taxon>Magnoliopsida</taxon>
        <taxon>eudicotyledons</taxon>
        <taxon>Gunneridae</taxon>
        <taxon>Pentapetalae</taxon>
        <taxon>rosids</taxon>
        <taxon>malvids</taxon>
        <taxon>Malvales</taxon>
        <taxon>Malvaceae</taxon>
        <taxon>Malvoideae</taxon>
        <taxon>Gossypium</taxon>
    </lineage>
</organism>
<keyword evidence="3" id="KW-1185">Reference proteome</keyword>
<evidence type="ECO:0000313" key="3">
    <source>
        <dbReference type="Proteomes" id="UP000325315"/>
    </source>
</evidence>
<dbReference type="GO" id="GO:0003964">
    <property type="term" value="F:RNA-directed DNA polymerase activity"/>
    <property type="evidence" value="ECO:0007669"/>
    <property type="project" value="UniProtKB-KW"/>
</dbReference>
<feature type="region of interest" description="Disordered" evidence="1">
    <location>
        <begin position="67"/>
        <end position="88"/>
    </location>
</feature>
<keyword evidence="2" id="KW-0808">Transferase</keyword>
<dbReference type="Proteomes" id="UP000325315">
    <property type="component" value="Unassembled WGS sequence"/>
</dbReference>
<dbReference type="InterPro" id="IPR052343">
    <property type="entry name" value="Retrotransposon-Effector_Assoc"/>
</dbReference>
<dbReference type="EMBL" id="SMMG02000003">
    <property type="protein sequence ID" value="KAA3479420.1"/>
    <property type="molecule type" value="Genomic_DNA"/>
</dbReference>
<comment type="caution">
    <text evidence="2">The sequence shown here is derived from an EMBL/GenBank/DDBJ whole genome shotgun (WGS) entry which is preliminary data.</text>
</comment>
<evidence type="ECO:0000313" key="2">
    <source>
        <dbReference type="EMBL" id="KAA3479420.1"/>
    </source>
</evidence>
<protein>
    <submittedName>
        <fullName evidence="2">Reverse transcriptase</fullName>
    </submittedName>
</protein>
<keyword evidence="2" id="KW-0548">Nucleotidyltransferase</keyword>
<proteinExistence type="predicted"/>
<dbReference type="PANTHER" id="PTHR46890:SF48">
    <property type="entry name" value="RNA-DIRECTED DNA POLYMERASE"/>
    <property type="match status" value="1"/>
</dbReference>
<dbReference type="OrthoDB" id="1745081at2759"/>
<name>A0A5B6WCU0_9ROSI</name>
<gene>
    <name evidence="2" type="ORF">EPI10_019931</name>
</gene>
<feature type="compositionally biased region" description="Basic and acidic residues" evidence="1">
    <location>
        <begin position="77"/>
        <end position="88"/>
    </location>
</feature>
<accession>A0A5B6WCU0</accession>
<dbReference type="PANTHER" id="PTHR46890">
    <property type="entry name" value="NON-LTR RETROLELEMENT REVERSE TRANSCRIPTASE-LIKE PROTEIN-RELATED"/>
    <property type="match status" value="1"/>
</dbReference>
<sequence length="88" mass="9820">MCVLGSGEFLLFHPISLCNVLYKIITKIIVTHFKPVFPKLIAQNQVSFVVGRHIMDNIIISQEIVHSSDNQEGEEGMDGHQDRSGEGL</sequence>
<dbReference type="AlphaFoldDB" id="A0A5B6WCU0"/>
<evidence type="ECO:0000256" key="1">
    <source>
        <dbReference type="SAM" id="MobiDB-lite"/>
    </source>
</evidence>
<keyword evidence="2" id="KW-0695">RNA-directed DNA polymerase</keyword>